<dbReference type="RefSeq" id="WP_280007777.1">
    <property type="nucleotide sequence ID" value="NZ_JAOCEK010000004.1"/>
</dbReference>
<dbReference type="PROSITE" id="PS51257">
    <property type="entry name" value="PROKAR_LIPOPROTEIN"/>
    <property type="match status" value="1"/>
</dbReference>
<proteinExistence type="predicted"/>
<reference evidence="3" key="1">
    <citation type="submission" date="2022-09" db="EMBL/GenBank/DDBJ databases">
        <title>Intensive care unit water sources are persistently colonized with multi-drug resistant bacteria and are the site of extensive horizontal gene transfer of antibiotic resistance genes.</title>
        <authorList>
            <person name="Diorio-Toth L."/>
        </authorList>
    </citation>
    <scope>NUCLEOTIDE SEQUENCE</scope>
    <source>
        <strain evidence="3">GD03832</strain>
    </source>
</reference>
<evidence type="ECO:0000313" key="4">
    <source>
        <dbReference type="Proteomes" id="UP001161065"/>
    </source>
</evidence>
<feature type="compositionally biased region" description="Low complexity" evidence="1">
    <location>
        <begin position="261"/>
        <end position="276"/>
    </location>
</feature>
<gene>
    <name evidence="3" type="ORF">N5D63_07955</name>
</gene>
<comment type="caution">
    <text evidence="3">The sequence shown here is derived from an EMBL/GenBank/DDBJ whole genome shotgun (WGS) entry which is preliminary data.</text>
</comment>
<feature type="compositionally biased region" description="Polar residues" evidence="1">
    <location>
        <begin position="329"/>
        <end position="354"/>
    </location>
</feature>
<organism evidence="3 4">
    <name type="scientific">Comamonas thiooxydans</name>
    <dbReference type="NCBI Taxonomy" id="363952"/>
    <lineage>
        <taxon>Bacteria</taxon>
        <taxon>Pseudomonadati</taxon>
        <taxon>Pseudomonadota</taxon>
        <taxon>Betaproteobacteria</taxon>
        <taxon>Burkholderiales</taxon>
        <taxon>Comamonadaceae</taxon>
        <taxon>Comamonas</taxon>
    </lineage>
</organism>
<feature type="compositionally biased region" description="Low complexity" evidence="1">
    <location>
        <begin position="296"/>
        <end position="326"/>
    </location>
</feature>
<dbReference type="AlphaFoldDB" id="A0AA42PYW8"/>
<name>A0AA42PYW8_9BURK</name>
<keyword evidence="2" id="KW-0732">Signal</keyword>
<evidence type="ECO:0000313" key="3">
    <source>
        <dbReference type="EMBL" id="MDH1334075.1"/>
    </source>
</evidence>
<feature type="signal peptide" evidence="2">
    <location>
        <begin position="1"/>
        <end position="21"/>
    </location>
</feature>
<evidence type="ECO:0000256" key="2">
    <source>
        <dbReference type="SAM" id="SignalP"/>
    </source>
</evidence>
<feature type="region of interest" description="Disordered" evidence="1">
    <location>
        <begin position="296"/>
        <end position="358"/>
    </location>
</feature>
<feature type="chain" id="PRO_5041441910" evidence="2">
    <location>
        <begin position="22"/>
        <end position="450"/>
    </location>
</feature>
<dbReference type="Proteomes" id="UP001161065">
    <property type="component" value="Unassembled WGS sequence"/>
</dbReference>
<accession>A0AA42PYW8</accession>
<dbReference type="EMBL" id="JAOCEK010000004">
    <property type="protein sequence ID" value="MDH1334075.1"/>
    <property type="molecule type" value="Genomic_DNA"/>
</dbReference>
<evidence type="ECO:0000256" key="1">
    <source>
        <dbReference type="SAM" id="MobiDB-lite"/>
    </source>
</evidence>
<feature type="region of interest" description="Disordered" evidence="1">
    <location>
        <begin position="254"/>
        <end position="276"/>
    </location>
</feature>
<sequence length="450" mass="47511">MLKTLGLGMSALALAGLSGCAATGSDFVEYAERASGCSSSVSFYGTAIGVEKREGRFDSSTMDKAIAGIKTTALGCNADIITTMSNLGSAVSDLREKRPKDALDIALLSLHVADENPDHLFQMYYASAYLSLAASNQDEALWNRVMTLYLDRGYWDPRLPLGSSMEPYATPDIRQRIDTLQGAMAKAAEAAKSATGIDCSSLQYCQPSQGARSFVEADYYDAYAETLRQVGEPRRASLVESLAKDTRRKKTNLVAKLQAESTASASSTKRATSSSSIQTSTLSALVQATGQIAQAARGSGSSVRSQSSAGVSASASRSASQVGSGATAMASNNFNSRSSTASAPNSYTSNSQPSAVDGKGYRDGLQCTKLSNNSDSFQNLCTFPVWVSFVNQNGQGAAGPIKPGGRELITKSTRIQWAACEYPSSPKLQPTLSGSPWHNSPGSRYYCVGR</sequence>
<protein>
    <submittedName>
        <fullName evidence="3">Uncharacterized protein</fullName>
    </submittedName>
</protein>